<evidence type="ECO:0000313" key="1">
    <source>
        <dbReference type="EMBL" id="EDM11090.1"/>
    </source>
</evidence>
<dbReference type="Proteomes" id="UP000234681">
    <property type="component" value="Chromosome 11"/>
</dbReference>
<reference evidence="2" key="1">
    <citation type="submission" date="2005-09" db="EMBL/GenBank/DDBJ databases">
        <authorList>
            <person name="Mural R.J."/>
            <person name="Li P.W."/>
            <person name="Adams M.D."/>
            <person name="Amanatides P.G."/>
            <person name="Baden-Tillson H."/>
            <person name="Barnstead M."/>
            <person name="Chin S.H."/>
            <person name="Dew I."/>
            <person name="Evans C.A."/>
            <person name="Ferriera S."/>
            <person name="Flanigan M."/>
            <person name="Fosler C."/>
            <person name="Glodek A."/>
            <person name="Gu Z."/>
            <person name="Holt R.A."/>
            <person name="Jennings D."/>
            <person name="Kraft C.L."/>
            <person name="Lu F."/>
            <person name="Nguyen T."/>
            <person name="Nusskern D.R."/>
            <person name="Pfannkoch C.M."/>
            <person name="Sitter C."/>
            <person name="Sutton G.G."/>
            <person name="Venter J.C."/>
            <person name="Wang Z."/>
            <person name="Woodage T."/>
            <person name="Zheng X.H."/>
            <person name="Zhong F."/>
        </authorList>
    </citation>
    <scope>NUCLEOTIDE SEQUENCE [LARGE SCALE GENOMIC DNA]</scope>
    <source>
        <strain>BN</strain>
        <strain evidence="2">Sprague-Dawley</strain>
    </source>
</reference>
<dbReference type="AlphaFoldDB" id="A6IQT7"/>
<sequence length="52" mass="5849">MKFRVTGTVEHWGSWLAEVGRHNGTPTLLHGRPILWCAGTIVVCLYRLSSLQ</sequence>
<name>A6IQT7_RAT</name>
<organism evidence="1 2">
    <name type="scientific">Rattus norvegicus</name>
    <name type="common">Rat</name>
    <dbReference type="NCBI Taxonomy" id="10116"/>
    <lineage>
        <taxon>Eukaryota</taxon>
        <taxon>Metazoa</taxon>
        <taxon>Chordata</taxon>
        <taxon>Craniata</taxon>
        <taxon>Vertebrata</taxon>
        <taxon>Euteleostomi</taxon>
        <taxon>Mammalia</taxon>
        <taxon>Eutheria</taxon>
        <taxon>Euarchontoglires</taxon>
        <taxon>Glires</taxon>
        <taxon>Rodentia</taxon>
        <taxon>Myomorpha</taxon>
        <taxon>Muroidea</taxon>
        <taxon>Muridae</taxon>
        <taxon>Murinae</taxon>
        <taxon>Rattus</taxon>
    </lineage>
</organism>
<dbReference type="EMBL" id="CH473967">
    <property type="protein sequence ID" value="EDM11090.1"/>
    <property type="molecule type" value="Genomic_DNA"/>
</dbReference>
<evidence type="ECO:0000313" key="2">
    <source>
        <dbReference type="Proteomes" id="UP000234681"/>
    </source>
</evidence>
<protein>
    <submittedName>
        <fullName evidence="1">RCG52528</fullName>
    </submittedName>
</protein>
<gene>
    <name evidence="1" type="ORF">rCG_52528</name>
</gene>
<proteinExistence type="predicted"/>
<accession>A6IQT7</accession>